<name>A0AAV4CM53_9GAST</name>
<evidence type="ECO:0000313" key="2">
    <source>
        <dbReference type="EMBL" id="GFO32424.1"/>
    </source>
</evidence>
<feature type="region of interest" description="Disordered" evidence="1">
    <location>
        <begin position="1"/>
        <end position="31"/>
    </location>
</feature>
<dbReference type="AlphaFoldDB" id="A0AAV4CM53"/>
<organism evidence="2 3">
    <name type="scientific">Plakobranchus ocellatus</name>
    <dbReference type="NCBI Taxonomy" id="259542"/>
    <lineage>
        <taxon>Eukaryota</taxon>
        <taxon>Metazoa</taxon>
        <taxon>Spiralia</taxon>
        <taxon>Lophotrochozoa</taxon>
        <taxon>Mollusca</taxon>
        <taxon>Gastropoda</taxon>
        <taxon>Heterobranchia</taxon>
        <taxon>Euthyneura</taxon>
        <taxon>Panpulmonata</taxon>
        <taxon>Sacoglossa</taxon>
        <taxon>Placobranchoidea</taxon>
        <taxon>Plakobranchidae</taxon>
        <taxon>Plakobranchus</taxon>
    </lineage>
</organism>
<dbReference type="EMBL" id="BLXT01006630">
    <property type="protein sequence ID" value="GFO32424.1"/>
    <property type="molecule type" value="Genomic_DNA"/>
</dbReference>
<dbReference type="Proteomes" id="UP000735302">
    <property type="component" value="Unassembled WGS sequence"/>
</dbReference>
<comment type="caution">
    <text evidence="2">The sequence shown here is derived from an EMBL/GenBank/DDBJ whole genome shotgun (WGS) entry which is preliminary data.</text>
</comment>
<protein>
    <submittedName>
        <fullName evidence="2">Uncharacterized protein</fullName>
    </submittedName>
</protein>
<evidence type="ECO:0000313" key="3">
    <source>
        <dbReference type="Proteomes" id="UP000735302"/>
    </source>
</evidence>
<evidence type="ECO:0000256" key="1">
    <source>
        <dbReference type="SAM" id="MobiDB-lite"/>
    </source>
</evidence>
<gene>
    <name evidence="2" type="ORF">PoB_005892900</name>
</gene>
<accession>A0AAV4CM53</accession>
<reference evidence="2 3" key="1">
    <citation type="journal article" date="2021" name="Elife">
        <title>Chloroplast acquisition without the gene transfer in kleptoplastic sea slugs, Plakobranchus ocellatus.</title>
        <authorList>
            <person name="Maeda T."/>
            <person name="Takahashi S."/>
            <person name="Yoshida T."/>
            <person name="Shimamura S."/>
            <person name="Takaki Y."/>
            <person name="Nagai Y."/>
            <person name="Toyoda A."/>
            <person name="Suzuki Y."/>
            <person name="Arimoto A."/>
            <person name="Ishii H."/>
            <person name="Satoh N."/>
            <person name="Nishiyama T."/>
            <person name="Hasebe M."/>
            <person name="Maruyama T."/>
            <person name="Minagawa J."/>
            <person name="Obokata J."/>
            <person name="Shigenobu S."/>
        </authorList>
    </citation>
    <scope>NUCLEOTIDE SEQUENCE [LARGE SCALE GENOMIC DNA]</scope>
</reference>
<sequence length="81" mass="8403">MKSGSSEDSSEGGTTGQAAARQPLTSCNDTTIRNQSTTRVISGCRALNQAKVAGGGARIRDRRGLCRSQGKLARHCAVDAP</sequence>
<proteinExistence type="predicted"/>
<keyword evidence="3" id="KW-1185">Reference proteome</keyword>